<name>A0A6P0G865_XANPE</name>
<dbReference type="RefSeq" id="WP_046935234.1">
    <property type="nucleotide sequence ID" value="NZ_JAKHFX010000008.1"/>
</dbReference>
<proteinExistence type="predicted"/>
<reference evidence="1 2" key="1">
    <citation type="submission" date="2019-11" db="EMBL/GenBank/DDBJ databases">
        <title>Genome-resolved metagenomics to study the prevalence of co-infection and intraspecific heterogeneity among plant pathogen metapopulations.</title>
        <authorList>
            <person name="Newberry E."/>
            <person name="Bhandari R."/>
            <person name="Kemble J."/>
            <person name="Sikora E."/>
            <person name="Potnis N."/>
        </authorList>
    </citation>
    <scope>NUCLEOTIDE SEQUENCE [LARGE SCALE GENOMIC DNA]</scope>
    <source>
        <strain evidence="1">Xp_Tom_Tuscaloosa_18b</strain>
    </source>
</reference>
<protein>
    <submittedName>
        <fullName evidence="1">Uncharacterized protein</fullName>
    </submittedName>
</protein>
<sequence length="334" mass="37374">MRSKKHIHRRSKNPLLTQRRIGLKSGATPAQAPEDLPQIPESVVLDLLRLEDSVDALDRIYHSVLSAIERQARDAISVNENLSEVFAQGAPISNGAPLLDWSAERAVSPHDAFRQLAERLMTALRPILDPSGSLNTVPYNDLIEWPDMPTGGRSNERLLATLDYARSRSLRTFFDEVKARFQPEKVPANAALLATNDLMAGFCVDQPDIIVLPVKRSSGAAQFVIRLLRSPLTMHISRQNLNIILRVNAAIATLARLNGRHKLATTINEGSSAMLLRLKARQNQFSDYDKHNFADDLIVVMRPDHLQYHVPEALYEMIKDAFHSNCPSVLLMQT</sequence>
<dbReference type="EMBL" id="JAAGYU010000164">
    <property type="protein sequence ID" value="NEL78643.1"/>
    <property type="molecule type" value="Genomic_DNA"/>
</dbReference>
<gene>
    <name evidence="1" type="ORF">G3W61_20755</name>
</gene>
<accession>A0A6P0G865</accession>
<evidence type="ECO:0000313" key="1">
    <source>
        <dbReference type="EMBL" id="NEL78643.1"/>
    </source>
</evidence>
<dbReference type="Proteomes" id="UP000471082">
    <property type="component" value="Unassembled WGS sequence"/>
</dbReference>
<organism evidence="1 2">
    <name type="scientific">Xanthomonas perforans</name>
    <dbReference type="NCBI Taxonomy" id="442694"/>
    <lineage>
        <taxon>Bacteria</taxon>
        <taxon>Pseudomonadati</taxon>
        <taxon>Pseudomonadota</taxon>
        <taxon>Gammaproteobacteria</taxon>
        <taxon>Lysobacterales</taxon>
        <taxon>Lysobacteraceae</taxon>
        <taxon>Xanthomonas</taxon>
    </lineage>
</organism>
<comment type="caution">
    <text evidence="1">The sequence shown here is derived from an EMBL/GenBank/DDBJ whole genome shotgun (WGS) entry which is preliminary data.</text>
</comment>
<evidence type="ECO:0000313" key="2">
    <source>
        <dbReference type="Proteomes" id="UP000471082"/>
    </source>
</evidence>
<dbReference type="AlphaFoldDB" id="A0A6P0G865"/>